<protein>
    <submittedName>
        <fullName evidence="2">GNAT superfamily N-acetyltransferase</fullName>
    </submittedName>
</protein>
<feature type="domain" description="N-acetyltransferase" evidence="1">
    <location>
        <begin position="1"/>
        <end position="141"/>
    </location>
</feature>
<dbReference type="InterPro" id="IPR016181">
    <property type="entry name" value="Acyl_CoA_acyltransferase"/>
</dbReference>
<organism evidence="2 3">
    <name type="scientific">Paenibacillus hunanensis</name>
    <dbReference type="NCBI Taxonomy" id="539262"/>
    <lineage>
        <taxon>Bacteria</taxon>
        <taxon>Bacillati</taxon>
        <taxon>Bacillota</taxon>
        <taxon>Bacilli</taxon>
        <taxon>Bacillales</taxon>
        <taxon>Paenibacillaceae</taxon>
        <taxon>Paenibacillus</taxon>
    </lineage>
</organism>
<dbReference type="PROSITE" id="PS51186">
    <property type="entry name" value="GNAT"/>
    <property type="match status" value="1"/>
</dbReference>
<dbReference type="Proteomes" id="UP001185028">
    <property type="component" value="Unassembled WGS sequence"/>
</dbReference>
<evidence type="ECO:0000313" key="3">
    <source>
        <dbReference type="Proteomes" id="UP001185028"/>
    </source>
</evidence>
<dbReference type="SUPFAM" id="SSF55729">
    <property type="entry name" value="Acyl-CoA N-acyltransferases (Nat)"/>
    <property type="match status" value="1"/>
</dbReference>
<reference evidence="2 3" key="1">
    <citation type="submission" date="2023-07" db="EMBL/GenBank/DDBJ databases">
        <title>Genomic Encyclopedia of Type Strains, Phase IV (KMG-IV): sequencing the most valuable type-strain genomes for metagenomic binning, comparative biology and taxonomic classification.</title>
        <authorList>
            <person name="Goeker M."/>
        </authorList>
    </citation>
    <scope>NUCLEOTIDE SEQUENCE [LARGE SCALE GENOMIC DNA]</scope>
    <source>
        <strain evidence="2 3">DSM 22170</strain>
    </source>
</reference>
<proteinExistence type="predicted"/>
<dbReference type="Pfam" id="PF13673">
    <property type="entry name" value="Acetyltransf_10"/>
    <property type="match status" value="1"/>
</dbReference>
<dbReference type="EMBL" id="JAVDQH010000012">
    <property type="protein sequence ID" value="MDR6245137.1"/>
    <property type="molecule type" value="Genomic_DNA"/>
</dbReference>
<sequence>MLELMNERLDDAELRELLSYAVFPDDEVLDTVLEQYRNDPQQRLYKYVEDGEAIGVIGCAADQEMEDALRIRHLAIVPEERGLGYGRGIILLLLEQEKPAVLMAETDAEGVEFYRNIGFSVMSTELDEGASDSYVCIFHADVEEEEA</sequence>
<evidence type="ECO:0000259" key="1">
    <source>
        <dbReference type="PROSITE" id="PS51186"/>
    </source>
</evidence>
<dbReference type="Gene3D" id="3.40.630.30">
    <property type="match status" value="1"/>
</dbReference>
<dbReference type="InterPro" id="IPR000182">
    <property type="entry name" value="GNAT_dom"/>
</dbReference>
<dbReference type="CDD" id="cd04301">
    <property type="entry name" value="NAT_SF"/>
    <property type="match status" value="1"/>
</dbReference>
<dbReference type="RefSeq" id="WP_188776563.1">
    <property type="nucleotide sequence ID" value="NZ_BMMB01000007.1"/>
</dbReference>
<evidence type="ECO:0000313" key="2">
    <source>
        <dbReference type="EMBL" id="MDR6245137.1"/>
    </source>
</evidence>
<comment type="caution">
    <text evidence="2">The sequence shown here is derived from an EMBL/GenBank/DDBJ whole genome shotgun (WGS) entry which is preliminary data.</text>
</comment>
<name>A0ABU1J2G4_9BACL</name>
<gene>
    <name evidence="2" type="ORF">JOC58_003036</name>
</gene>
<keyword evidence="3" id="KW-1185">Reference proteome</keyword>
<accession>A0ABU1J2G4</accession>